<dbReference type="SMART" id="SM00116">
    <property type="entry name" value="CBS"/>
    <property type="match status" value="2"/>
</dbReference>
<evidence type="ECO:0000259" key="5">
    <source>
        <dbReference type="PROSITE" id="PS51846"/>
    </source>
</evidence>
<name>A0A6J6H263_9ZZZZ</name>
<evidence type="ECO:0000313" key="6">
    <source>
        <dbReference type="EMBL" id="CAB4607226.1"/>
    </source>
</evidence>
<keyword evidence="2" id="KW-1003">Cell membrane</keyword>
<protein>
    <submittedName>
        <fullName evidence="6">Unannotated protein</fullName>
    </submittedName>
</protein>
<proteinExistence type="predicted"/>
<comment type="subcellular location">
    <subcellularLocation>
        <location evidence="1">Cell membrane</location>
        <topology evidence="1">Multi-pass membrane protein</topology>
    </subcellularLocation>
</comment>
<feature type="domain" description="CNNM transmembrane" evidence="5">
    <location>
        <begin position="1"/>
        <end position="203"/>
    </location>
</feature>
<dbReference type="InterPro" id="IPR002550">
    <property type="entry name" value="CNNM"/>
</dbReference>
<dbReference type="GO" id="GO:0005886">
    <property type="term" value="C:plasma membrane"/>
    <property type="evidence" value="ECO:0007669"/>
    <property type="project" value="UniProtKB-SubCell"/>
</dbReference>
<keyword evidence="3" id="KW-1133">Transmembrane helix</keyword>
<dbReference type="EMBL" id="CAEZUR010000037">
    <property type="protein sequence ID" value="CAB4607226.1"/>
    <property type="molecule type" value="Genomic_DNA"/>
</dbReference>
<evidence type="ECO:0000256" key="2">
    <source>
        <dbReference type="ARBA" id="ARBA00022475"/>
    </source>
</evidence>
<dbReference type="Pfam" id="PF00571">
    <property type="entry name" value="CBS"/>
    <property type="match status" value="2"/>
</dbReference>
<dbReference type="InterPro" id="IPR051676">
    <property type="entry name" value="UPF0053_domain"/>
</dbReference>
<organism evidence="6">
    <name type="scientific">freshwater metagenome</name>
    <dbReference type="NCBI Taxonomy" id="449393"/>
    <lineage>
        <taxon>unclassified sequences</taxon>
        <taxon>metagenomes</taxon>
        <taxon>ecological metagenomes</taxon>
    </lineage>
</organism>
<dbReference type="InterPro" id="IPR046342">
    <property type="entry name" value="CBS_dom_sf"/>
</dbReference>
<dbReference type="Pfam" id="PF01595">
    <property type="entry name" value="CNNM"/>
    <property type="match status" value="1"/>
</dbReference>
<evidence type="ECO:0000256" key="3">
    <source>
        <dbReference type="SAM" id="Phobius"/>
    </source>
</evidence>
<dbReference type="SUPFAM" id="SSF54631">
    <property type="entry name" value="CBS-domain pair"/>
    <property type="match status" value="1"/>
</dbReference>
<dbReference type="PROSITE" id="PS51371">
    <property type="entry name" value="CBS"/>
    <property type="match status" value="2"/>
</dbReference>
<feature type="domain" description="CBS" evidence="4">
    <location>
        <begin position="285"/>
        <end position="342"/>
    </location>
</feature>
<feature type="transmembrane region" description="Helical" evidence="3">
    <location>
        <begin position="99"/>
        <end position="124"/>
    </location>
</feature>
<feature type="domain" description="CBS" evidence="4">
    <location>
        <begin position="221"/>
        <end position="280"/>
    </location>
</feature>
<dbReference type="PROSITE" id="PS51846">
    <property type="entry name" value="CNNM"/>
    <property type="match status" value="1"/>
</dbReference>
<keyword evidence="3" id="KW-0812">Transmembrane</keyword>
<feature type="transmembrane region" description="Helical" evidence="3">
    <location>
        <begin position="136"/>
        <end position="158"/>
    </location>
</feature>
<gene>
    <name evidence="6" type="ORF">UFOPK1843_00587</name>
</gene>
<keyword evidence="3" id="KW-0472">Membrane</keyword>
<feature type="transmembrane region" description="Helical" evidence="3">
    <location>
        <begin position="59"/>
        <end position="79"/>
    </location>
</feature>
<dbReference type="Gene3D" id="3.10.580.10">
    <property type="entry name" value="CBS-domain"/>
    <property type="match status" value="1"/>
</dbReference>
<dbReference type="AlphaFoldDB" id="A0A6J6H263"/>
<feature type="transmembrane region" description="Helical" evidence="3">
    <location>
        <begin position="6"/>
        <end position="29"/>
    </location>
</feature>
<evidence type="ECO:0000259" key="4">
    <source>
        <dbReference type="PROSITE" id="PS51371"/>
    </source>
</evidence>
<dbReference type="PANTHER" id="PTHR43099:SF5">
    <property type="entry name" value="HLYC_CORC FAMILY TRANSPORTER"/>
    <property type="match status" value="1"/>
</dbReference>
<evidence type="ECO:0000256" key="1">
    <source>
        <dbReference type="ARBA" id="ARBA00004651"/>
    </source>
</evidence>
<reference evidence="6" key="1">
    <citation type="submission" date="2020-05" db="EMBL/GenBank/DDBJ databases">
        <authorList>
            <person name="Chiriac C."/>
            <person name="Salcher M."/>
            <person name="Ghai R."/>
            <person name="Kavagutti S V."/>
        </authorList>
    </citation>
    <scope>NUCLEOTIDE SEQUENCE</scope>
</reference>
<sequence>MTDSYAGLWAFLFLLLGNGFFVGAEFALISAKRAQIEPRAEAGSRPAQLTIKGMERVSLLLATAQLGVTICSLLILLIVEPSIHHLLEPVLLSTGLSENGVATVAFTITLVLVSFLHVVVGEMVPKNISFSIPERAALVLVPILFGLAILVKPIVIALNATANGILRIFGVRAKDEANSAFTLDQVEDIVEHSTREGVLSDASGTISNTFEFTEKKVRDVAVKVSDVVSFPESVTPREIEVAVSKVGFSRYPLTDEDGDLIGYLHLKDVLDLDLDEMDDPMPIKRIRSLISVPDSMELEDALASMRRVGAHLARVFNRGGKVTGVLFLEDILEELVGEVQDATKRD</sequence>
<dbReference type="PANTHER" id="PTHR43099">
    <property type="entry name" value="UPF0053 PROTEIN YRKA"/>
    <property type="match status" value="1"/>
</dbReference>
<dbReference type="InterPro" id="IPR000644">
    <property type="entry name" value="CBS_dom"/>
</dbReference>
<accession>A0A6J6H263</accession>